<dbReference type="NCBIfam" id="TIGR02073">
    <property type="entry name" value="PBP_1c"/>
    <property type="match status" value="1"/>
</dbReference>
<dbReference type="GO" id="GO:0030288">
    <property type="term" value="C:outer membrane-bounded periplasmic space"/>
    <property type="evidence" value="ECO:0007669"/>
    <property type="project" value="TreeGrafter"/>
</dbReference>
<dbReference type="SUPFAM" id="SSF56601">
    <property type="entry name" value="beta-lactamase/transpeptidase-like"/>
    <property type="match status" value="1"/>
</dbReference>
<accession>A0A8J3GK59</accession>
<keyword evidence="9" id="KW-0511">Multifunctional enzyme</keyword>
<dbReference type="EC" id="2.4.99.28" evidence="10"/>
<evidence type="ECO:0000256" key="8">
    <source>
        <dbReference type="ARBA" id="ARBA00022801"/>
    </source>
</evidence>
<comment type="similarity">
    <text evidence="3">In the N-terminal section; belongs to the glycosyltransferase 51 family.</text>
</comment>
<proteinExistence type="inferred from homology"/>
<dbReference type="GO" id="GO:0008658">
    <property type="term" value="F:penicillin binding"/>
    <property type="evidence" value="ECO:0007669"/>
    <property type="project" value="InterPro"/>
</dbReference>
<evidence type="ECO:0000256" key="6">
    <source>
        <dbReference type="ARBA" id="ARBA00022676"/>
    </source>
</evidence>
<comment type="catalytic activity">
    <reaction evidence="11">
        <text>[GlcNAc-(1-&gt;4)-Mur2Ac(oyl-L-Ala-gamma-D-Glu-L-Lys-D-Ala-D-Ala)](n)-di-trans,octa-cis-undecaprenyl diphosphate + beta-D-GlcNAc-(1-&gt;4)-Mur2Ac(oyl-L-Ala-gamma-D-Glu-L-Lys-D-Ala-D-Ala)-di-trans,octa-cis-undecaprenyl diphosphate = [GlcNAc-(1-&gt;4)-Mur2Ac(oyl-L-Ala-gamma-D-Glu-L-Lys-D-Ala-D-Ala)](n+1)-di-trans,octa-cis-undecaprenyl diphosphate + di-trans,octa-cis-undecaprenyl diphosphate + H(+)</text>
        <dbReference type="Rhea" id="RHEA:23708"/>
        <dbReference type="Rhea" id="RHEA-COMP:9602"/>
        <dbReference type="Rhea" id="RHEA-COMP:9603"/>
        <dbReference type="ChEBI" id="CHEBI:15378"/>
        <dbReference type="ChEBI" id="CHEBI:58405"/>
        <dbReference type="ChEBI" id="CHEBI:60033"/>
        <dbReference type="ChEBI" id="CHEBI:78435"/>
        <dbReference type="EC" id="2.4.99.28"/>
    </reaction>
</comment>
<organism evidence="15 16">
    <name type="scientific">Tianweitania populi</name>
    <dbReference type="NCBI Taxonomy" id="1607949"/>
    <lineage>
        <taxon>Bacteria</taxon>
        <taxon>Pseudomonadati</taxon>
        <taxon>Pseudomonadota</taxon>
        <taxon>Alphaproteobacteria</taxon>
        <taxon>Hyphomicrobiales</taxon>
        <taxon>Phyllobacteriaceae</taxon>
        <taxon>Tianweitania</taxon>
    </lineage>
</organism>
<dbReference type="InterPro" id="IPR036950">
    <property type="entry name" value="PBP_transglycosylase"/>
</dbReference>
<evidence type="ECO:0000259" key="14">
    <source>
        <dbReference type="Pfam" id="PF06832"/>
    </source>
</evidence>
<dbReference type="UniPathway" id="UPA00219"/>
<evidence type="ECO:0000256" key="4">
    <source>
        <dbReference type="ARBA" id="ARBA00022645"/>
    </source>
</evidence>
<dbReference type="Pfam" id="PF00912">
    <property type="entry name" value="Transgly"/>
    <property type="match status" value="1"/>
</dbReference>
<reference evidence="15" key="1">
    <citation type="journal article" date="2014" name="Int. J. Syst. Evol. Microbiol.">
        <title>Complete genome sequence of Corynebacterium casei LMG S-19264T (=DSM 44701T), isolated from a smear-ripened cheese.</title>
        <authorList>
            <consortium name="US DOE Joint Genome Institute (JGI-PGF)"/>
            <person name="Walter F."/>
            <person name="Albersmeier A."/>
            <person name="Kalinowski J."/>
            <person name="Ruckert C."/>
        </authorList>
    </citation>
    <scope>NUCLEOTIDE SEQUENCE</scope>
    <source>
        <strain evidence="15">KCTC 42249</strain>
    </source>
</reference>
<dbReference type="GO" id="GO:0004180">
    <property type="term" value="F:carboxypeptidase activity"/>
    <property type="evidence" value="ECO:0007669"/>
    <property type="project" value="UniProtKB-KW"/>
</dbReference>
<dbReference type="PANTHER" id="PTHR32282:SF15">
    <property type="entry name" value="PENICILLIN-BINDING PROTEIN 1C"/>
    <property type="match status" value="1"/>
</dbReference>
<evidence type="ECO:0000259" key="13">
    <source>
        <dbReference type="Pfam" id="PF00912"/>
    </source>
</evidence>
<dbReference type="Gene3D" id="1.10.3810.10">
    <property type="entry name" value="Biosynthetic peptidoglycan transglycosylase-like"/>
    <property type="match status" value="1"/>
</dbReference>
<evidence type="ECO:0000313" key="16">
    <source>
        <dbReference type="Proteomes" id="UP000630142"/>
    </source>
</evidence>
<feature type="domain" description="Penicillin-binding protein transpeptidase" evidence="12">
    <location>
        <begin position="305"/>
        <end position="536"/>
    </location>
</feature>
<evidence type="ECO:0000256" key="10">
    <source>
        <dbReference type="ARBA" id="ARBA00044770"/>
    </source>
</evidence>
<evidence type="ECO:0000256" key="3">
    <source>
        <dbReference type="ARBA" id="ARBA00007739"/>
    </source>
</evidence>
<dbReference type="EMBL" id="BMZQ01000001">
    <property type="protein sequence ID" value="GHD11200.1"/>
    <property type="molecule type" value="Genomic_DNA"/>
</dbReference>
<feature type="domain" description="Glycosyl transferase family 51" evidence="13">
    <location>
        <begin position="61"/>
        <end position="228"/>
    </location>
</feature>
<dbReference type="InterPro" id="IPR050396">
    <property type="entry name" value="Glycosyltr_51/Transpeptidase"/>
</dbReference>
<dbReference type="InterPro" id="IPR001264">
    <property type="entry name" value="Glyco_trans_51"/>
</dbReference>
<protein>
    <recommendedName>
        <fullName evidence="10">peptidoglycan glycosyltransferase</fullName>
        <ecNumber evidence="10">2.4.99.28</ecNumber>
    </recommendedName>
</protein>
<dbReference type="GO" id="GO:0009252">
    <property type="term" value="P:peptidoglycan biosynthetic process"/>
    <property type="evidence" value="ECO:0007669"/>
    <property type="project" value="UniProtKB-UniPathway"/>
</dbReference>
<gene>
    <name evidence="15" type="ORF">GCM10016234_14080</name>
</gene>
<dbReference type="AlphaFoldDB" id="A0A8J3GK59"/>
<comment type="pathway">
    <text evidence="1">Cell wall biogenesis; peptidoglycan biosynthesis.</text>
</comment>
<dbReference type="RefSeq" id="WP_189502740.1">
    <property type="nucleotide sequence ID" value="NZ_BMZQ01000001.1"/>
</dbReference>
<dbReference type="InterPro" id="IPR011815">
    <property type="entry name" value="PBP_1c"/>
</dbReference>
<reference evidence="15" key="2">
    <citation type="submission" date="2020-09" db="EMBL/GenBank/DDBJ databases">
        <authorList>
            <person name="Sun Q."/>
            <person name="Kim S."/>
        </authorList>
    </citation>
    <scope>NUCLEOTIDE SEQUENCE</scope>
    <source>
        <strain evidence="15">KCTC 42249</strain>
    </source>
</reference>
<sequence>MRVSRKLTIGLGLAAGLAVGAWQGLLALDRAYPPPLDAPPAMSREVLDRNGALLRAFAAPDGRWRLKVDLDTVDPALIEMLVTYEDRRFWDHHGVDPFAVLRAAGQLVTHGRIVSGGSTITMQLARLLEPREERSMGDKLKQAVRALQIERRLSKREILERYLTLAPYGGNLEGIRSASLAWFGREPRGLGVGEQALLVALPQSPESRRPDRDHARAVRARDRVLDRMVEAGLLEAHEAERAQGDAVPSRRRALPALAAHATHRMQRDAPDATRMQLTLDASVQAGLEAVAREAAAKLGPKLSVAMIMADASTGEILGDVGSAGFFDNQRSGWIDMTRVPRSPGSTLKPFIYALAFEEGLVAQETIIEDRPADFAGYRPKNFDMHYQGDVPVRHALQMSLNVPAIRLLDAVGPARLVGRFRQAGVSVQLPRGEKPGLAIGLGGAGLTLRDLVQLYTALANGGRAAVLTEVPQASAMLTSTIEPQAVWQIGDILSGVMPPEGAPDLRLAYKTGTSYGYRDAWSIGYDGQHVLGVWVGRADGGSVPGLSGFASAAPILFEGFKRSGVAQIQLPRAPAGALRQDRADLPVTLRRFTSNIDTTPKVSEAAPQIIFPPDGARMALEAASGQPLALSLKLQGGRAPFRWLANGKPLDGMVRRRTASWTPDGAGFSTLTVIDAAGRAASVKVFAE</sequence>
<dbReference type="Pfam" id="PF00905">
    <property type="entry name" value="Transpeptidase"/>
    <property type="match status" value="1"/>
</dbReference>
<dbReference type="GO" id="GO:0006508">
    <property type="term" value="P:proteolysis"/>
    <property type="evidence" value="ECO:0007669"/>
    <property type="project" value="UniProtKB-KW"/>
</dbReference>
<evidence type="ECO:0000256" key="11">
    <source>
        <dbReference type="ARBA" id="ARBA00049902"/>
    </source>
</evidence>
<keyword evidence="6" id="KW-0328">Glycosyltransferase</keyword>
<evidence type="ECO:0000259" key="12">
    <source>
        <dbReference type="Pfam" id="PF00905"/>
    </source>
</evidence>
<comment type="caution">
    <text evidence="15">The sequence shown here is derived from an EMBL/GenBank/DDBJ whole genome shotgun (WGS) entry which is preliminary data.</text>
</comment>
<dbReference type="PANTHER" id="PTHR32282">
    <property type="entry name" value="BINDING PROTEIN TRANSPEPTIDASE, PUTATIVE-RELATED"/>
    <property type="match status" value="1"/>
</dbReference>
<keyword evidence="5" id="KW-0645">Protease</keyword>
<evidence type="ECO:0000313" key="15">
    <source>
        <dbReference type="EMBL" id="GHD11200.1"/>
    </source>
</evidence>
<name>A0A8J3GK59_9HYPH</name>
<dbReference type="InterPro" id="IPR009647">
    <property type="entry name" value="PBP_C"/>
</dbReference>
<dbReference type="Proteomes" id="UP000630142">
    <property type="component" value="Unassembled WGS sequence"/>
</dbReference>
<evidence type="ECO:0000256" key="2">
    <source>
        <dbReference type="ARBA" id="ARBA00007090"/>
    </source>
</evidence>
<feature type="domain" description="Penicillin-binding C-terminal" evidence="14">
    <location>
        <begin position="602"/>
        <end position="685"/>
    </location>
</feature>
<dbReference type="InterPro" id="IPR001460">
    <property type="entry name" value="PCN-bd_Tpept"/>
</dbReference>
<dbReference type="Pfam" id="PF06832">
    <property type="entry name" value="BiPBP_C"/>
    <property type="match status" value="1"/>
</dbReference>
<keyword evidence="16" id="KW-1185">Reference proteome</keyword>
<evidence type="ECO:0000256" key="1">
    <source>
        <dbReference type="ARBA" id="ARBA00004752"/>
    </source>
</evidence>
<dbReference type="InterPro" id="IPR023346">
    <property type="entry name" value="Lysozyme-like_dom_sf"/>
</dbReference>
<keyword evidence="7" id="KW-0808">Transferase</keyword>
<dbReference type="SUPFAM" id="SSF53955">
    <property type="entry name" value="Lysozyme-like"/>
    <property type="match status" value="1"/>
</dbReference>
<dbReference type="GO" id="GO:0008955">
    <property type="term" value="F:peptidoglycan glycosyltransferase activity"/>
    <property type="evidence" value="ECO:0007669"/>
    <property type="project" value="UniProtKB-EC"/>
</dbReference>
<comment type="similarity">
    <text evidence="2">In the C-terminal section; belongs to the transpeptidase family.</text>
</comment>
<keyword evidence="4" id="KW-0121">Carboxypeptidase</keyword>
<evidence type="ECO:0000256" key="5">
    <source>
        <dbReference type="ARBA" id="ARBA00022670"/>
    </source>
</evidence>
<evidence type="ECO:0000256" key="7">
    <source>
        <dbReference type="ARBA" id="ARBA00022679"/>
    </source>
</evidence>
<evidence type="ECO:0000256" key="9">
    <source>
        <dbReference type="ARBA" id="ARBA00023268"/>
    </source>
</evidence>
<keyword evidence="8" id="KW-0378">Hydrolase</keyword>
<dbReference type="InterPro" id="IPR012338">
    <property type="entry name" value="Beta-lactam/transpept-like"/>
</dbReference>
<dbReference type="Gene3D" id="3.40.710.10">
    <property type="entry name" value="DD-peptidase/beta-lactamase superfamily"/>
    <property type="match status" value="1"/>
</dbReference>